<dbReference type="InterPro" id="IPR006944">
    <property type="entry name" value="Phage/GTA_portal"/>
</dbReference>
<protein>
    <submittedName>
        <fullName evidence="2">Phage portal protein</fullName>
    </submittedName>
</protein>
<dbReference type="Proteomes" id="UP001595699">
    <property type="component" value="Unassembled WGS sequence"/>
</dbReference>
<sequence length="466" mass="50165">MASLLDKIAAARGPSVRTATRKAWSEPPFWQTDAARLPFLQAFSLTGDKEQIENDFEAYIGAAYKGSGIVFSTIAARQAIFSQTKFAWQTFTNGRGGDLFTNAELALIQQPAPGQTTGELLSRMDVTACLAGNYYATTADDAGRLGRAATGPGRRIVYLRPDWVTIVIGTASDDLWAPDAKIIAYEYWPRSTSVSRPEPVTLLPTEVCHYSPTPDPAARFRGMSPLTPILREIQADKASTLHKERFFSNGAQLSTIIGMKDIDEDGFDEFVEKFNASHQGAANAYKTLFLMGGADVTTVTADLRQLDFKQTQGAGESRIAMALGMHPVIVGMTEGLQGSSLNQGNFGAARRLVADKTMRPLWDVAAASLQTLLTPPSSATQLVPDLRGVAFLREDAADSANIQGLESRSIRTLLDAGYLADSVVEAVTTGDWTRLKHSGLFSVQLQPPGTATPATPAEPPAEEETA</sequence>
<gene>
    <name evidence="2" type="ORF">ACFOUW_14340</name>
</gene>
<evidence type="ECO:0000313" key="2">
    <source>
        <dbReference type="EMBL" id="MFC3762018.1"/>
    </source>
</evidence>
<reference evidence="3" key="1">
    <citation type="journal article" date="2019" name="Int. J. Syst. Evol. Microbiol.">
        <title>The Global Catalogue of Microorganisms (GCM) 10K type strain sequencing project: providing services to taxonomists for standard genome sequencing and annotation.</title>
        <authorList>
            <consortium name="The Broad Institute Genomics Platform"/>
            <consortium name="The Broad Institute Genome Sequencing Center for Infectious Disease"/>
            <person name="Wu L."/>
            <person name="Ma J."/>
        </authorList>
    </citation>
    <scope>NUCLEOTIDE SEQUENCE [LARGE SCALE GENOMIC DNA]</scope>
    <source>
        <strain evidence="3">CGMCC 4.7241</strain>
    </source>
</reference>
<keyword evidence="3" id="KW-1185">Reference proteome</keyword>
<proteinExistence type="predicted"/>
<dbReference type="EMBL" id="JBHRZH010000012">
    <property type="protein sequence ID" value="MFC3762018.1"/>
    <property type="molecule type" value="Genomic_DNA"/>
</dbReference>
<dbReference type="Pfam" id="PF04860">
    <property type="entry name" value="Phage_portal"/>
    <property type="match status" value="1"/>
</dbReference>
<evidence type="ECO:0000256" key="1">
    <source>
        <dbReference type="SAM" id="MobiDB-lite"/>
    </source>
</evidence>
<feature type="region of interest" description="Disordered" evidence="1">
    <location>
        <begin position="443"/>
        <end position="466"/>
    </location>
</feature>
<organism evidence="2 3">
    <name type="scientific">Tenggerimyces flavus</name>
    <dbReference type="NCBI Taxonomy" id="1708749"/>
    <lineage>
        <taxon>Bacteria</taxon>
        <taxon>Bacillati</taxon>
        <taxon>Actinomycetota</taxon>
        <taxon>Actinomycetes</taxon>
        <taxon>Propionibacteriales</taxon>
        <taxon>Nocardioidaceae</taxon>
        <taxon>Tenggerimyces</taxon>
    </lineage>
</organism>
<evidence type="ECO:0000313" key="3">
    <source>
        <dbReference type="Proteomes" id="UP001595699"/>
    </source>
</evidence>
<comment type="caution">
    <text evidence="2">The sequence shown here is derived from an EMBL/GenBank/DDBJ whole genome shotgun (WGS) entry which is preliminary data.</text>
</comment>
<dbReference type="RefSeq" id="WP_205120566.1">
    <property type="nucleotide sequence ID" value="NZ_JAFBCM010000001.1"/>
</dbReference>
<name>A0ABV7YB91_9ACTN</name>
<accession>A0ABV7YB91</accession>